<name>A0A5C4MP32_9ACTN</name>
<evidence type="ECO:0000313" key="3">
    <source>
        <dbReference type="Proteomes" id="UP000306740"/>
    </source>
</evidence>
<dbReference type="OrthoDB" id="4463966at2"/>
<proteinExistence type="predicted"/>
<dbReference type="AlphaFoldDB" id="A0A5C4MP32"/>
<accession>A0A5C4MP32</accession>
<dbReference type="EMBL" id="VDFR01000067">
    <property type="protein sequence ID" value="TNC45290.1"/>
    <property type="molecule type" value="Genomic_DNA"/>
</dbReference>
<reference evidence="1 3" key="1">
    <citation type="submission" date="2019-05" db="EMBL/GenBank/DDBJ databases">
        <title>Mumia sp. nov., isolated from the intestinal contents of plateau pika (Ochotona curzoniae) in the Qinghai-Tibet plateau of China.</title>
        <authorList>
            <person name="Tian Z."/>
        </authorList>
    </citation>
    <scope>NUCLEOTIDE SEQUENCE [LARGE SCALE GENOMIC DNA]</scope>
    <source>
        <strain evidence="3">527</strain>
        <strain evidence="1">Z527</strain>
    </source>
</reference>
<dbReference type="Proteomes" id="UP000306740">
    <property type="component" value="Unassembled WGS sequence"/>
</dbReference>
<dbReference type="EMBL" id="VDFR01000038">
    <property type="protein sequence ID" value="TNC48219.1"/>
    <property type="molecule type" value="Genomic_DNA"/>
</dbReference>
<evidence type="ECO:0008006" key="4">
    <source>
        <dbReference type="Google" id="ProtNLM"/>
    </source>
</evidence>
<gene>
    <name evidence="2" type="ORF">FHE65_07670</name>
    <name evidence="1" type="ORF">FHE65_14950</name>
</gene>
<protein>
    <recommendedName>
        <fullName evidence="4">Helix-turn-helix domain-containing protein</fullName>
    </recommendedName>
</protein>
<evidence type="ECO:0000313" key="2">
    <source>
        <dbReference type="EMBL" id="TNC48219.1"/>
    </source>
</evidence>
<organism evidence="1 3">
    <name type="scientific">Mumia zhuanghuii</name>
    <dbReference type="NCBI Taxonomy" id="2585211"/>
    <lineage>
        <taxon>Bacteria</taxon>
        <taxon>Bacillati</taxon>
        <taxon>Actinomycetota</taxon>
        <taxon>Actinomycetes</taxon>
        <taxon>Propionibacteriales</taxon>
        <taxon>Nocardioidaceae</taxon>
        <taxon>Mumia</taxon>
    </lineage>
</organism>
<sequence>MTFIGVREAADRLAITPRRVHQRIEDGTLPAVRIGNQWAIDPARLPLAAARPSRPLSPRMAWALLDLLAGGSPAVASTERARLHAYAERLRASDDPAALLRAWMARRADRQEFRVAAADLADLRDDERVHLSGVSAEGSFIVSATLEAYVATSALADLVDDYFLVPAERQEGNVVLHVVDVVPDTTAWPVLAADLAEHLGSRESARAAELVGRAS</sequence>
<dbReference type="RefSeq" id="WP_139105617.1">
    <property type="nucleotide sequence ID" value="NZ_VDFR01000038.1"/>
</dbReference>
<evidence type="ECO:0000313" key="1">
    <source>
        <dbReference type="EMBL" id="TNC45290.1"/>
    </source>
</evidence>
<comment type="caution">
    <text evidence="1">The sequence shown here is derived from an EMBL/GenBank/DDBJ whole genome shotgun (WGS) entry which is preliminary data.</text>
</comment>